<feature type="compositionally biased region" description="Polar residues" evidence="1">
    <location>
        <begin position="84"/>
        <end position="96"/>
    </location>
</feature>
<gene>
    <name evidence="2" type="ORF">PSANT_00228</name>
</gene>
<keyword evidence="3" id="KW-1185">Reference proteome</keyword>
<name>A0A5C3FFT0_PSEA2</name>
<dbReference type="Proteomes" id="UP000325008">
    <property type="component" value="Unassembled WGS sequence"/>
</dbReference>
<evidence type="ECO:0000256" key="1">
    <source>
        <dbReference type="SAM" id="MobiDB-lite"/>
    </source>
</evidence>
<comment type="caution">
    <text evidence="2">The sequence shown here is derived from an EMBL/GenBank/DDBJ whole genome shotgun (WGS) entry which is preliminary data.</text>
</comment>
<evidence type="ECO:0000313" key="2">
    <source>
        <dbReference type="EMBL" id="SPO42545.1"/>
    </source>
</evidence>
<feature type="region of interest" description="Disordered" evidence="1">
    <location>
        <begin position="405"/>
        <end position="441"/>
    </location>
</feature>
<feature type="region of interest" description="Disordered" evidence="1">
    <location>
        <begin position="1"/>
        <end position="23"/>
    </location>
</feature>
<feature type="compositionally biased region" description="Low complexity" evidence="1">
    <location>
        <begin position="257"/>
        <end position="272"/>
    </location>
</feature>
<accession>A0A5C3FFT0</accession>
<protein>
    <submittedName>
        <fullName evidence="2">Uncharacterized protein</fullName>
    </submittedName>
</protein>
<dbReference type="EMBL" id="OOIQ01000001">
    <property type="protein sequence ID" value="SPO42545.1"/>
    <property type="molecule type" value="Genomic_DNA"/>
</dbReference>
<feature type="region of interest" description="Disordered" evidence="1">
    <location>
        <begin position="67"/>
        <end position="110"/>
    </location>
</feature>
<feature type="compositionally biased region" description="Low complexity" evidence="1">
    <location>
        <begin position="97"/>
        <end position="108"/>
    </location>
</feature>
<evidence type="ECO:0000313" key="3">
    <source>
        <dbReference type="Proteomes" id="UP000325008"/>
    </source>
</evidence>
<feature type="compositionally biased region" description="Low complexity" evidence="1">
    <location>
        <begin position="236"/>
        <end position="245"/>
    </location>
</feature>
<feature type="region of interest" description="Disordered" evidence="1">
    <location>
        <begin position="236"/>
        <end position="272"/>
    </location>
</feature>
<dbReference type="OrthoDB" id="2554281at2759"/>
<proteinExistence type="predicted"/>
<sequence length="441" mass="46241">MVASIPNLAGSSGRGSPSYFDLSSRRSLNPVCHDVQATLSTFRFSSQSPAATDMPAQATQPMTASISMTGASDDDEYVEPSCMLDTSSRRPSVQRTSSAPEPSSSKPSMFVEAAGPSMLRPSLARACSESRASGVLERRRCKVASGNNALPSNLILDLADLPMTMGAGNIGLLRAARKAIAEPCGFDWGRTATSAPASTCNSRFVTHQQSRLAAPSSSAAASAAAKSLASVSLPASTTASASSSPESRRVASGLPTSRSCASSSWASRGSSSDESEWDWALAGNARATYEALRFSAYKETREPVHDIWQQLPDWVSRRSSLGGRDADLSLRGPSLHTSFAPHKPAKDAAAAAAATAAAAAAALSLTLSHASLSSRSPRNSISARSRGHQAKVSVHVPFRVVEEMAPSHPSISPRASFAGAREHALDRRRSRSHDRRESTSA</sequence>
<organism evidence="2 3">
    <name type="scientific">Pseudozyma antarctica</name>
    <name type="common">Yeast</name>
    <name type="synonym">Candida antarctica</name>
    <dbReference type="NCBI Taxonomy" id="84753"/>
    <lineage>
        <taxon>Eukaryota</taxon>
        <taxon>Fungi</taxon>
        <taxon>Dikarya</taxon>
        <taxon>Basidiomycota</taxon>
        <taxon>Ustilaginomycotina</taxon>
        <taxon>Ustilaginomycetes</taxon>
        <taxon>Ustilaginales</taxon>
        <taxon>Ustilaginaceae</taxon>
        <taxon>Moesziomyces</taxon>
    </lineage>
</organism>
<reference evidence="2" key="1">
    <citation type="submission" date="2018-03" db="EMBL/GenBank/DDBJ databases">
        <authorList>
            <person name="Guldener U."/>
        </authorList>
    </citation>
    <scope>NUCLEOTIDE SEQUENCE [LARGE SCALE GENOMIC DNA]</scope>
    <source>
        <strain evidence="2">ATCC34888</strain>
    </source>
</reference>
<dbReference type="AlphaFoldDB" id="A0A5C3FFT0"/>